<keyword evidence="1" id="KW-0812">Transmembrane</keyword>
<dbReference type="Pfam" id="PF06966">
    <property type="entry name" value="DUF1295"/>
    <property type="match status" value="1"/>
</dbReference>
<feature type="transmembrane region" description="Helical" evidence="1">
    <location>
        <begin position="63"/>
        <end position="84"/>
    </location>
</feature>
<feature type="transmembrane region" description="Helical" evidence="1">
    <location>
        <begin position="140"/>
        <end position="160"/>
    </location>
</feature>
<accession>Q211K7</accession>
<protein>
    <submittedName>
        <fullName evidence="2">Uncharacterized protein</fullName>
    </submittedName>
</protein>
<dbReference type="PROSITE" id="PS50244">
    <property type="entry name" value="S5A_REDUCTASE"/>
    <property type="match status" value="1"/>
</dbReference>
<dbReference type="PANTHER" id="PTHR32251:SF15">
    <property type="entry name" value="3-OXO-5-ALPHA-STEROID 4-DEHYDROGENASE (DUF1295)"/>
    <property type="match status" value="1"/>
</dbReference>
<dbReference type="EMBL" id="CP000301">
    <property type="protein sequence ID" value="ABD88929.1"/>
    <property type="molecule type" value="Genomic_DNA"/>
</dbReference>
<dbReference type="PANTHER" id="PTHR32251">
    <property type="entry name" value="3-OXO-5-ALPHA-STEROID 4-DEHYDROGENASE"/>
    <property type="match status" value="1"/>
</dbReference>
<sequence>MRTPVFAQRLGSASWRRPMSRDISRRSSVRADDREMTIPWLYFGLTLGISLLVSAFGFARVYYFVSVCYAGSIAAQSVVAALVFQDSISGWALLQVLLLFAYGVRLAGFLLLRARSPAYQKELAAIEARTAKVTEAQKRWIWFGVSLLFALLFLPALLALSAQEQGLAVASLPFGVAVMLAGLGLESWADWQKYRFKAANPTRFCDVELYRVVRCPNYLGEMLFWFGVWLSAVSAYQSALMWILTSIALVYMQLLMVGAARSVELKQDERYGARPDYQEYVRSVPILFPWLPVYSLRKLKFLVH</sequence>
<dbReference type="KEGG" id="rpc:RPC_3389"/>
<feature type="transmembrane region" description="Helical" evidence="1">
    <location>
        <begin position="90"/>
        <end position="112"/>
    </location>
</feature>
<feature type="transmembrane region" description="Helical" evidence="1">
    <location>
        <begin position="242"/>
        <end position="260"/>
    </location>
</feature>
<dbReference type="Gene3D" id="1.20.120.1630">
    <property type="match status" value="1"/>
</dbReference>
<dbReference type="AlphaFoldDB" id="Q211K7"/>
<keyword evidence="1" id="KW-0472">Membrane</keyword>
<feature type="transmembrane region" description="Helical" evidence="1">
    <location>
        <begin position="166"/>
        <end position="185"/>
    </location>
</feature>
<proteinExistence type="predicted"/>
<dbReference type="HOGENOM" id="CLU_072711_0_0_5"/>
<feature type="transmembrane region" description="Helical" evidence="1">
    <location>
        <begin position="218"/>
        <end position="236"/>
    </location>
</feature>
<dbReference type="InterPro" id="IPR010721">
    <property type="entry name" value="UstE-like"/>
</dbReference>
<feature type="transmembrane region" description="Helical" evidence="1">
    <location>
        <begin position="40"/>
        <end position="58"/>
    </location>
</feature>
<dbReference type="eggNOG" id="COG3752">
    <property type="taxonomic scope" value="Bacteria"/>
</dbReference>
<reference evidence="2" key="1">
    <citation type="submission" date="2006-03" db="EMBL/GenBank/DDBJ databases">
        <title>Complete sequence of Rhodopseudomonas palustris BisB18.</title>
        <authorList>
            <consortium name="US DOE Joint Genome Institute"/>
            <person name="Copeland A."/>
            <person name="Lucas S."/>
            <person name="Lapidus A."/>
            <person name="Barry K."/>
            <person name="Detter J.C."/>
            <person name="Glavina del Rio T."/>
            <person name="Hammon N."/>
            <person name="Israni S."/>
            <person name="Dalin E."/>
            <person name="Tice H."/>
            <person name="Pitluck S."/>
            <person name="Chain P."/>
            <person name="Malfatti S."/>
            <person name="Shin M."/>
            <person name="Vergez L."/>
            <person name="Schmutz J."/>
            <person name="Larimer F."/>
            <person name="Land M."/>
            <person name="Hauser L."/>
            <person name="Pelletier D.A."/>
            <person name="Kyrpides N."/>
            <person name="Anderson I."/>
            <person name="Oda Y."/>
            <person name="Harwood C.S."/>
            <person name="Richardson P."/>
        </authorList>
    </citation>
    <scope>NUCLEOTIDE SEQUENCE [LARGE SCALE GENOMIC DNA]</scope>
    <source>
        <strain evidence="2">BisB18</strain>
    </source>
</reference>
<dbReference type="STRING" id="316056.RPC_3389"/>
<organism evidence="2">
    <name type="scientific">Rhodopseudomonas palustris (strain BisB18)</name>
    <dbReference type="NCBI Taxonomy" id="316056"/>
    <lineage>
        <taxon>Bacteria</taxon>
        <taxon>Pseudomonadati</taxon>
        <taxon>Pseudomonadota</taxon>
        <taxon>Alphaproteobacteria</taxon>
        <taxon>Hyphomicrobiales</taxon>
        <taxon>Nitrobacteraceae</taxon>
        <taxon>Rhodopseudomonas</taxon>
    </lineage>
</organism>
<name>Q211K7_RHOPB</name>
<keyword evidence="1" id="KW-1133">Transmembrane helix</keyword>
<gene>
    <name evidence="2" type="ordered locus">RPC_3389</name>
</gene>
<dbReference type="GO" id="GO:0016020">
    <property type="term" value="C:membrane"/>
    <property type="evidence" value="ECO:0007669"/>
    <property type="project" value="TreeGrafter"/>
</dbReference>
<evidence type="ECO:0000313" key="2">
    <source>
        <dbReference type="EMBL" id="ABD88929.1"/>
    </source>
</evidence>
<evidence type="ECO:0000256" key="1">
    <source>
        <dbReference type="SAM" id="Phobius"/>
    </source>
</evidence>